<dbReference type="InterPro" id="IPR016516">
    <property type="entry name" value="UCP07580"/>
</dbReference>
<gene>
    <name evidence="2" type="ORF">LL252_16025</name>
</gene>
<keyword evidence="1" id="KW-0472">Membrane</keyword>
<keyword evidence="1" id="KW-0812">Transmembrane</keyword>
<feature type="transmembrane region" description="Helical" evidence="1">
    <location>
        <begin position="196"/>
        <end position="216"/>
    </location>
</feature>
<evidence type="ECO:0000313" key="2">
    <source>
        <dbReference type="EMBL" id="MCC4310083.1"/>
    </source>
</evidence>
<sequence length="310" mass="35743">MVIASRKIGYDEVEHRDLNFGMSPETVPRHWFNNDPWITHWMNAILAAVPDGERWVMQATSKQLENLHDPSVRKAAISFIRQERSHAREHDAMNEAMVAHGIPIDRAEAVFKAIRKPLQRYLGGATQCAMAANFEHFTAVISQVMLDHPELWDDTRQEVAAMLFWHFVEETEHKSVSFDVFGEVSGGGVRAYAIRMATLALGTALFLPLVHGNWLYFLWKDRQLTNIPSALRAIKWLYFAPGIFTRAFVIDTLPFLSPRFHPWDADNREVIHAWKRAYEETGDAQQAYQAFRQWHDDNRRDTTAERVTAA</sequence>
<comment type="caution">
    <text evidence="2">The sequence shown here is derived from an EMBL/GenBank/DDBJ whole genome shotgun (WGS) entry which is preliminary data.</text>
</comment>
<dbReference type="PANTHER" id="PTHR39456:SF1">
    <property type="entry name" value="METAL-DEPENDENT HYDROLASE"/>
    <property type="match status" value="1"/>
</dbReference>
<dbReference type="RefSeq" id="WP_014994418.1">
    <property type="nucleotide sequence ID" value="NZ_ARXL01000013.1"/>
</dbReference>
<reference evidence="2" key="1">
    <citation type="submission" date="2021-10" db="EMBL/GenBank/DDBJ databases">
        <title>The diversity and Nitrogen Metabolism of Culturable Nitrate-Utilizing Bacteria Within the Oxygen Minimum Zone of the Changjiang (Yangtze River)Estuary.</title>
        <authorList>
            <person name="Zhang D."/>
            <person name="Zheng J."/>
            <person name="Liu S."/>
            <person name="He W."/>
        </authorList>
    </citation>
    <scope>NUCLEOTIDE SEQUENCE</scope>
    <source>
        <strain evidence="2">FXH-223</strain>
    </source>
</reference>
<evidence type="ECO:0000313" key="3">
    <source>
        <dbReference type="Proteomes" id="UP001108027"/>
    </source>
</evidence>
<dbReference type="GeneID" id="99767758"/>
<dbReference type="PIRSF" id="PIRSF007580">
    <property type="entry name" value="UCP07580"/>
    <property type="match status" value="1"/>
</dbReference>
<proteinExistence type="predicted"/>
<dbReference type="GO" id="GO:0016787">
    <property type="term" value="F:hydrolase activity"/>
    <property type="evidence" value="ECO:0007669"/>
    <property type="project" value="UniProtKB-KW"/>
</dbReference>
<evidence type="ECO:0000256" key="1">
    <source>
        <dbReference type="SAM" id="Phobius"/>
    </source>
</evidence>
<dbReference type="Proteomes" id="UP001108027">
    <property type="component" value="Unassembled WGS sequence"/>
</dbReference>
<keyword evidence="2" id="KW-0378">Hydrolase</keyword>
<accession>A0A9Q3YSY7</accession>
<dbReference type="AlphaFoldDB" id="A0A9Q3YSY7"/>
<organism evidence="2 3">
    <name type="scientific">Alloalcanivorax marinus</name>
    <dbReference type="NCBI Taxonomy" id="1177169"/>
    <lineage>
        <taxon>Bacteria</taxon>
        <taxon>Pseudomonadati</taxon>
        <taxon>Pseudomonadota</taxon>
        <taxon>Gammaproteobacteria</taxon>
        <taxon>Oceanospirillales</taxon>
        <taxon>Alcanivoracaceae</taxon>
        <taxon>Alloalcanivorax</taxon>
    </lineage>
</organism>
<keyword evidence="3" id="KW-1185">Reference proteome</keyword>
<dbReference type="PANTHER" id="PTHR39456">
    <property type="entry name" value="METAL-DEPENDENT HYDROLASE"/>
    <property type="match status" value="1"/>
</dbReference>
<dbReference type="Pfam" id="PF10118">
    <property type="entry name" value="Metal_hydrol"/>
    <property type="match status" value="1"/>
</dbReference>
<keyword evidence="1" id="KW-1133">Transmembrane helix</keyword>
<dbReference type="EMBL" id="JAJGNA010000028">
    <property type="protein sequence ID" value="MCC4310083.1"/>
    <property type="molecule type" value="Genomic_DNA"/>
</dbReference>
<name>A0A9Q3YSY7_9GAMM</name>
<protein>
    <submittedName>
        <fullName evidence="2">Metal-dependent hydrolase</fullName>
    </submittedName>
</protein>